<dbReference type="Gene3D" id="3.40.50.300">
    <property type="entry name" value="P-loop containing nucleotide triphosphate hydrolases"/>
    <property type="match status" value="1"/>
</dbReference>
<evidence type="ECO:0000256" key="2">
    <source>
        <dbReference type="ARBA" id="ARBA00023015"/>
    </source>
</evidence>
<dbReference type="InterPro" id="IPR005158">
    <property type="entry name" value="BTAD"/>
</dbReference>
<feature type="domain" description="OmpR/PhoB-type" evidence="7">
    <location>
        <begin position="47"/>
        <end position="151"/>
    </location>
</feature>
<dbReference type="FunFam" id="1.25.40.10:FF:000222">
    <property type="entry name" value="SARP family transcriptional regulator"/>
    <property type="match status" value="1"/>
</dbReference>
<dbReference type="InterPro" id="IPR016032">
    <property type="entry name" value="Sig_transdc_resp-reg_C-effctor"/>
</dbReference>
<dbReference type="Pfam" id="PF13191">
    <property type="entry name" value="AAA_16"/>
    <property type="match status" value="1"/>
</dbReference>
<dbReference type="CDD" id="cd15831">
    <property type="entry name" value="BTAD"/>
    <property type="match status" value="1"/>
</dbReference>
<dbReference type="SUPFAM" id="SSF55073">
    <property type="entry name" value="Nucleotide cyclase"/>
    <property type="match status" value="1"/>
</dbReference>
<evidence type="ECO:0000256" key="1">
    <source>
        <dbReference type="ARBA" id="ARBA00005820"/>
    </source>
</evidence>
<dbReference type="PROSITE" id="PS51755">
    <property type="entry name" value="OMPR_PHOB"/>
    <property type="match status" value="1"/>
</dbReference>
<feature type="compositionally biased region" description="Basic and acidic residues" evidence="6">
    <location>
        <begin position="311"/>
        <end position="322"/>
    </location>
</feature>
<name>A0A229RJH4_AMYAL</name>
<comment type="caution">
    <text evidence="8">The sequence shown here is derived from an EMBL/GenBank/DDBJ whole genome shotgun (WGS) entry which is preliminary data.</text>
</comment>
<gene>
    <name evidence="8" type="ORF">CFP75_27055</name>
</gene>
<feature type="region of interest" description="Disordered" evidence="6">
    <location>
        <begin position="311"/>
        <end position="333"/>
    </location>
</feature>
<dbReference type="InterPro" id="IPR001867">
    <property type="entry name" value="OmpR/PhoB-type_DNA-bd"/>
</dbReference>
<evidence type="ECO:0000256" key="5">
    <source>
        <dbReference type="PROSITE-ProRule" id="PRU01091"/>
    </source>
</evidence>
<dbReference type="OrthoDB" id="4336084at2"/>
<evidence type="ECO:0000259" key="7">
    <source>
        <dbReference type="PROSITE" id="PS51755"/>
    </source>
</evidence>
<dbReference type="GO" id="GO:0000160">
    <property type="term" value="P:phosphorelay signal transduction system"/>
    <property type="evidence" value="ECO:0007669"/>
    <property type="project" value="InterPro"/>
</dbReference>
<dbReference type="Proteomes" id="UP000215563">
    <property type="component" value="Unassembled WGS sequence"/>
</dbReference>
<proteinExistence type="inferred from homology"/>
<dbReference type="SMART" id="SM01043">
    <property type="entry name" value="BTAD"/>
    <property type="match status" value="1"/>
</dbReference>
<dbReference type="SUPFAM" id="SSF48452">
    <property type="entry name" value="TPR-like"/>
    <property type="match status" value="1"/>
</dbReference>
<organism evidence="8 9">
    <name type="scientific">Amycolatopsis alba DSM 44262</name>
    <dbReference type="NCBI Taxonomy" id="1125972"/>
    <lineage>
        <taxon>Bacteria</taxon>
        <taxon>Bacillati</taxon>
        <taxon>Actinomycetota</taxon>
        <taxon>Actinomycetes</taxon>
        <taxon>Pseudonocardiales</taxon>
        <taxon>Pseudonocardiaceae</taxon>
        <taxon>Amycolatopsis</taxon>
    </lineage>
</organism>
<dbReference type="Pfam" id="PF03704">
    <property type="entry name" value="BTAD"/>
    <property type="match status" value="1"/>
</dbReference>
<evidence type="ECO:0000256" key="4">
    <source>
        <dbReference type="ARBA" id="ARBA00023163"/>
    </source>
</evidence>
<dbReference type="PANTHER" id="PTHR35807:SF1">
    <property type="entry name" value="TRANSCRIPTIONAL REGULATOR REDD"/>
    <property type="match status" value="1"/>
</dbReference>
<keyword evidence="9" id="KW-1185">Reference proteome</keyword>
<dbReference type="InterPro" id="IPR027417">
    <property type="entry name" value="P-loop_NTPase"/>
</dbReference>
<evidence type="ECO:0000256" key="3">
    <source>
        <dbReference type="ARBA" id="ARBA00023125"/>
    </source>
</evidence>
<feature type="compositionally biased region" description="Polar residues" evidence="6">
    <location>
        <begin position="17"/>
        <end position="27"/>
    </location>
</feature>
<accession>A0A229RJH4</accession>
<sequence>MSSVRTGCPPRRERTRNSCVSAASTPRSGGCRSGRPVDSVTEPSSHHRNLTPGGHMRFQLLGPLEVIDDGRPLAVNGSKQRAALGFLLLHVNSVVATSTLLKALWPVEMPTTGRKMLQNAVSGLRQLLSPSGYSSDSTVLLTHAPGYLLRAPSDSVDLNRFHDKVNDGRAKLADGDWPRAASTLRDALALWRGPVLADLVELGVDWPVLTTVRNSRLAAIEDYVEAEFACGRYGEVMRELETWVEAEPLRERLCGQLMRALYHNGRQADALGVYRRIRTRMIDSLGLDPGRELQELEQAILNQELVIEHPRPVSPSEPRRPVEITPRPAKRREPSGQIAELKWVSVVVVMTRFGRDVRNAGPEHVDAELQHVAATIREETEQLGGIIGGTIGPLWLALFGPLRCREDDAARAVRAALAIRDRLLRPAGRAGTLTVAVAVATGDALVRRHQGDAGEPPMVTGAVLDRCLRLLTQVPDDEVRVCAETRTASDSEIAYATAGSHDEGSPAVTVLPRQSHARSTAPFVGRDRELGMLLGALNQVGTRSRPHLVTVLGEPGIGKSRLIAEFHHSTSARARFVTGRSSRFETPGTLAALADCVRSYSGISDADTAERADRKLTETVTKLAGDGTRSAWLLSHLRTLLGLGTDAEISRESFPAWRQFLDAASGEEPLVLVVEDLHLAEDLLLDFIDHLTGNAGLFPILVVVTARTELLDRRPTWAGGKAGATTITLDPLSDEDITRLLAILHDGRSTGRALRSYVSHIGGNPLFAGAFARMLRENTAEDAGNPGPPVPQLVHRTVASRLDSLPTGTKAVLVDAAVIRSGIRAAGVSAVGGQAEDEVSGALEHLERHGLLTRVRTREPGVTTYEFRHKLIRDIAYLTIPQAVRADKHQRAATWVELQPGRDALLLAYHRSKSLAATHVPAQRGAEMIPHASVGS</sequence>
<dbReference type="InterPro" id="IPR011990">
    <property type="entry name" value="TPR-like_helical_dom_sf"/>
</dbReference>
<evidence type="ECO:0000313" key="9">
    <source>
        <dbReference type="Proteomes" id="UP000215563"/>
    </source>
</evidence>
<dbReference type="SUPFAM" id="SSF46894">
    <property type="entry name" value="C-terminal effector domain of the bipartite response regulators"/>
    <property type="match status" value="1"/>
</dbReference>
<feature type="DNA-binding region" description="OmpR/PhoB-type" evidence="5">
    <location>
        <begin position="47"/>
        <end position="151"/>
    </location>
</feature>
<evidence type="ECO:0000256" key="6">
    <source>
        <dbReference type="SAM" id="MobiDB-lite"/>
    </source>
</evidence>
<dbReference type="InterPro" id="IPR029787">
    <property type="entry name" value="Nucleotide_cyclase"/>
</dbReference>
<dbReference type="AlphaFoldDB" id="A0A229RJH4"/>
<keyword evidence="2" id="KW-0805">Transcription regulation</keyword>
<dbReference type="Gene3D" id="1.10.10.10">
    <property type="entry name" value="Winged helix-like DNA-binding domain superfamily/Winged helix DNA-binding domain"/>
    <property type="match status" value="1"/>
</dbReference>
<dbReference type="InterPro" id="IPR036388">
    <property type="entry name" value="WH-like_DNA-bd_sf"/>
</dbReference>
<evidence type="ECO:0000313" key="8">
    <source>
        <dbReference type="EMBL" id="OXM46609.1"/>
    </source>
</evidence>
<dbReference type="PANTHER" id="PTHR35807">
    <property type="entry name" value="TRANSCRIPTIONAL REGULATOR REDD-RELATED"/>
    <property type="match status" value="1"/>
</dbReference>
<keyword evidence="4" id="KW-0804">Transcription</keyword>
<dbReference type="GO" id="GO:0003677">
    <property type="term" value="F:DNA binding"/>
    <property type="evidence" value="ECO:0007669"/>
    <property type="project" value="UniProtKB-UniRule"/>
</dbReference>
<dbReference type="EMBL" id="NMQU01000086">
    <property type="protein sequence ID" value="OXM46609.1"/>
    <property type="molecule type" value="Genomic_DNA"/>
</dbReference>
<dbReference type="SUPFAM" id="SSF52540">
    <property type="entry name" value="P-loop containing nucleoside triphosphate hydrolases"/>
    <property type="match status" value="1"/>
</dbReference>
<comment type="similarity">
    <text evidence="1">Belongs to the AfsR/DnrI/RedD regulatory family.</text>
</comment>
<dbReference type="GO" id="GO:0006355">
    <property type="term" value="P:regulation of DNA-templated transcription"/>
    <property type="evidence" value="ECO:0007669"/>
    <property type="project" value="InterPro"/>
</dbReference>
<keyword evidence="3 5" id="KW-0238">DNA-binding</keyword>
<dbReference type="InterPro" id="IPR041664">
    <property type="entry name" value="AAA_16"/>
</dbReference>
<dbReference type="Gene3D" id="3.30.70.1230">
    <property type="entry name" value="Nucleotide cyclase"/>
    <property type="match status" value="1"/>
</dbReference>
<feature type="region of interest" description="Disordered" evidence="6">
    <location>
        <begin position="1"/>
        <end position="54"/>
    </location>
</feature>
<protein>
    <submittedName>
        <fullName evidence="8">Transcriptional regulator</fullName>
    </submittedName>
</protein>
<reference evidence="8 9" key="1">
    <citation type="submission" date="2017-07" db="EMBL/GenBank/DDBJ databases">
        <title>Amycolatopsis alba DSM 44262 Genome sequencing and assembly.</title>
        <authorList>
            <person name="Kaur N."/>
            <person name="Mayilraj S."/>
        </authorList>
    </citation>
    <scope>NUCLEOTIDE SEQUENCE [LARGE SCALE GENOMIC DNA]</scope>
    <source>
        <strain evidence="8 9">DSM 44262</strain>
    </source>
</reference>
<dbReference type="InterPro" id="IPR051677">
    <property type="entry name" value="AfsR-DnrI-RedD_regulator"/>
</dbReference>
<dbReference type="Gene3D" id="1.25.40.10">
    <property type="entry name" value="Tetratricopeptide repeat domain"/>
    <property type="match status" value="1"/>
</dbReference>